<keyword evidence="5" id="KW-0418">Kinase</keyword>
<proteinExistence type="inferred from homology"/>
<evidence type="ECO:0000256" key="5">
    <source>
        <dbReference type="RuleBase" id="RU000304"/>
    </source>
</evidence>
<evidence type="ECO:0000256" key="2">
    <source>
        <dbReference type="ARBA" id="ARBA00022741"/>
    </source>
</evidence>
<dbReference type="PROSITE" id="PS50011">
    <property type="entry name" value="PROTEIN_KINASE_DOM"/>
    <property type="match status" value="1"/>
</dbReference>
<dbReference type="STRING" id="86630.A0A367JBG1"/>
<keyword evidence="5" id="KW-0723">Serine/threonine-protein kinase</keyword>
<feature type="domain" description="Protein kinase" evidence="7">
    <location>
        <begin position="78"/>
        <end position="360"/>
    </location>
</feature>
<dbReference type="PROSITE" id="PS00107">
    <property type="entry name" value="PROTEIN_KINASE_ATP"/>
    <property type="match status" value="1"/>
</dbReference>
<evidence type="ECO:0000256" key="1">
    <source>
        <dbReference type="ARBA" id="ARBA00012513"/>
    </source>
</evidence>
<dbReference type="OrthoDB" id="248923at2759"/>
<protein>
    <recommendedName>
        <fullName evidence="1">non-specific serine/threonine protein kinase</fullName>
        <ecNumber evidence="1">2.7.11.1</ecNumber>
    </recommendedName>
</protein>
<sequence>MDHSVSSSSSSLSRTSSFNQIFSRRRSSTVSESTPKKMPLSRQRSISEIMSRVTRLSIRTHSTNTPCQQTYSSKVDDYDILRTIGAGATASVYSAIYKPTQSMIAIKTVNLEDNNLDDSRLEALRKEIQIMSLCKHPHLLQVYQSFVHSSQLYIVTPIMSAGSCHDILLKNRCVGLKENIVSCILKQVALGLEYLHSNELIHRDVKSANLLIDWETGIVKLADFGVSNHLFNLADLPKKNETFLLPFHTPQRQHPKKARRSFVGTPCWMAPEILLNHDYDAKIDVWSLGITAIELARGRPPYSEYDPITIFTMVIEDPPPTITHCEYEPSASFKDFVQHSLQKDPNQRCSITELLGRSFLKKGASPELLRKYLVQQPDLNRKGYHSSKSRTESDYNDVWDDDEYDDNLAVESTWNFEGHPTLRLSTEHLEYGVNPMTDSPITPLDEYNGLLTDKRVL</sequence>
<evidence type="ECO:0000256" key="4">
    <source>
        <dbReference type="PROSITE-ProRule" id="PRU10141"/>
    </source>
</evidence>
<comment type="caution">
    <text evidence="8">The sequence shown here is derived from an EMBL/GenBank/DDBJ whole genome shotgun (WGS) entry which is preliminary data.</text>
</comment>
<dbReference type="GO" id="GO:0005737">
    <property type="term" value="C:cytoplasm"/>
    <property type="evidence" value="ECO:0007669"/>
    <property type="project" value="TreeGrafter"/>
</dbReference>
<keyword evidence="2 4" id="KW-0547">Nucleotide-binding</keyword>
<dbReference type="Gene3D" id="3.30.200.20">
    <property type="entry name" value="Phosphorylase Kinase, domain 1"/>
    <property type="match status" value="1"/>
</dbReference>
<organism evidence="8 9">
    <name type="scientific">Rhizopus azygosporus</name>
    <name type="common">Rhizopus microsporus var. azygosporus</name>
    <dbReference type="NCBI Taxonomy" id="86630"/>
    <lineage>
        <taxon>Eukaryota</taxon>
        <taxon>Fungi</taxon>
        <taxon>Fungi incertae sedis</taxon>
        <taxon>Mucoromycota</taxon>
        <taxon>Mucoromycotina</taxon>
        <taxon>Mucoromycetes</taxon>
        <taxon>Mucorales</taxon>
        <taxon>Mucorineae</taxon>
        <taxon>Rhizopodaceae</taxon>
        <taxon>Rhizopus</taxon>
    </lineage>
</organism>
<feature type="region of interest" description="Disordered" evidence="6">
    <location>
        <begin position="1"/>
        <end position="45"/>
    </location>
</feature>
<dbReference type="Proteomes" id="UP000252139">
    <property type="component" value="Unassembled WGS sequence"/>
</dbReference>
<dbReference type="SUPFAM" id="SSF56112">
    <property type="entry name" value="Protein kinase-like (PK-like)"/>
    <property type="match status" value="1"/>
</dbReference>
<dbReference type="EC" id="2.7.11.1" evidence="1"/>
<reference evidence="8 9" key="1">
    <citation type="journal article" date="2018" name="G3 (Bethesda)">
        <title>Phylogenetic and Phylogenomic Definition of Rhizopus Species.</title>
        <authorList>
            <person name="Gryganskyi A.P."/>
            <person name="Golan J."/>
            <person name="Dolatabadi S."/>
            <person name="Mondo S."/>
            <person name="Robb S."/>
            <person name="Idnurm A."/>
            <person name="Muszewska A."/>
            <person name="Steczkiewicz K."/>
            <person name="Masonjones S."/>
            <person name="Liao H.L."/>
            <person name="Gajdeczka M.T."/>
            <person name="Anike F."/>
            <person name="Vuek A."/>
            <person name="Anishchenko I.M."/>
            <person name="Voigt K."/>
            <person name="de Hoog G.S."/>
            <person name="Smith M.E."/>
            <person name="Heitman J."/>
            <person name="Vilgalys R."/>
            <person name="Stajich J.E."/>
        </authorList>
    </citation>
    <scope>NUCLEOTIDE SEQUENCE [LARGE SCALE GENOMIC DNA]</scope>
    <source>
        <strain evidence="8 9">CBS 357.93</strain>
    </source>
</reference>
<dbReference type="InterPro" id="IPR050629">
    <property type="entry name" value="STE20/SPS1-PAK"/>
</dbReference>
<dbReference type="InterPro" id="IPR011009">
    <property type="entry name" value="Kinase-like_dom_sf"/>
</dbReference>
<dbReference type="InterPro" id="IPR008271">
    <property type="entry name" value="Ser/Thr_kinase_AS"/>
</dbReference>
<keyword evidence="5" id="KW-0808">Transferase</keyword>
<accession>A0A367JBG1</accession>
<dbReference type="PANTHER" id="PTHR48012">
    <property type="entry name" value="STERILE20-LIKE KINASE, ISOFORM B-RELATED"/>
    <property type="match status" value="1"/>
</dbReference>
<evidence type="ECO:0000259" key="7">
    <source>
        <dbReference type="PROSITE" id="PS50011"/>
    </source>
</evidence>
<keyword evidence="3 4" id="KW-0067">ATP-binding</keyword>
<dbReference type="InterPro" id="IPR017441">
    <property type="entry name" value="Protein_kinase_ATP_BS"/>
</dbReference>
<dbReference type="EMBL" id="PJQL01001737">
    <property type="protein sequence ID" value="RCH87061.1"/>
    <property type="molecule type" value="Genomic_DNA"/>
</dbReference>
<evidence type="ECO:0000256" key="3">
    <source>
        <dbReference type="ARBA" id="ARBA00022840"/>
    </source>
</evidence>
<dbReference type="AlphaFoldDB" id="A0A367JBG1"/>
<dbReference type="GO" id="GO:0004674">
    <property type="term" value="F:protein serine/threonine kinase activity"/>
    <property type="evidence" value="ECO:0007669"/>
    <property type="project" value="UniProtKB-KW"/>
</dbReference>
<dbReference type="GO" id="GO:0005524">
    <property type="term" value="F:ATP binding"/>
    <property type="evidence" value="ECO:0007669"/>
    <property type="project" value="UniProtKB-UniRule"/>
</dbReference>
<name>A0A367JBG1_RHIAZ</name>
<evidence type="ECO:0000313" key="8">
    <source>
        <dbReference type="EMBL" id="RCH87061.1"/>
    </source>
</evidence>
<dbReference type="Gene3D" id="1.10.510.10">
    <property type="entry name" value="Transferase(Phosphotransferase) domain 1"/>
    <property type="match status" value="1"/>
</dbReference>
<dbReference type="Pfam" id="PF00069">
    <property type="entry name" value="Pkinase"/>
    <property type="match status" value="1"/>
</dbReference>
<comment type="similarity">
    <text evidence="5">Belongs to the protein kinase superfamily.</text>
</comment>
<dbReference type="PANTHER" id="PTHR48012:SF16">
    <property type="entry name" value="NON-SPECIFIC SERINE_THREONINE PROTEIN KINASE"/>
    <property type="match status" value="1"/>
</dbReference>
<dbReference type="PROSITE" id="PS00108">
    <property type="entry name" value="PROTEIN_KINASE_ST"/>
    <property type="match status" value="1"/>
</dbReference>
<evidence type="ECO:0000256" key="6">
    <source>
        <dbReference type="SAM" id="MobiDB-lite"/>
    </source>
</evidence>
<feature type="compositionally biased region" description="Low complexity" evidence="6">
    <location>
        <begin position="1"/>
        <end position="17"/>
    </location>
</feature>
<keyword evidence="9" id="KW-1185">Reference proteome</keyword>
<dbReference type="InterPro" id="IPR000719">
    <property type="entry name" value="Prot_kinase_dom"/>
</dbReference>
<gene>
    <name evidence="8" type="ORF">CU097_006958</name>
</gene>
<evidence type="ECO:0000313" key="9">
    <source>
        <dbReference type="Proteomes" id="UP000252139"/>
    </source>
</evidence>
<feature type="binding site" evidence="4">
    <location>
        <position position="107"/>
    </location>
    <ligand>
        <name>ATP</name>
        <dbReference type="ChEBI" id="CHEBI:30616"/>
    </ligand>
</feature>
<dbReference type="SMART" id="SM00220">
    <property type="entry name" value="S_TKc"/>
    <property type="match status" value="1"/>
</dbReference>